<evidence type="ECO:0000313" key="5">
    <source>
        <dbReference type="EMBL" id="PMP72456.1"/>
    </source>
</evidence>
<evidence type="ECO:0000259" key="4">
    <source>
        <dbReference type="PROSITE" id="PS50984"/>
    </source>
</evidence>
<dbReference type="GO" id="GO:0001522">
    <property type="term" value="P:pseudouridine synthesis"/>
    <property type="evidence" value="ECO:0007669"/>
    <property type="project" value="InterPro"/>
</dbReference>
<evidence type="ECO:0000256" key="2">
    <source>
        <dbReference type="ARBA" id="ARBA00022694"/>
    </source>
</evidence>
<comment type="similarity">
    <text evidence="1">Belongs to the pseudouridine synthase TruD family.</text>
</comment>
<dbReference type="InterPro" id="IPR020119">
    <property type="entry name" value="PsdUridine_synth_TruD_CS"/>
</dbReference>
<proteinExistence type="inferred from homology"/>
<organism evidence="5 6">
    <name type="scientific">Thermodesulfovibrio aggregans</name>
    <dbReference type="NCBI Taxonomy" id="86166"/>
    <lineage>
        <taxon>Bacteria</taxon>
        <taxon>Pseudomonadati</taxon>
        <taxon>Nitrospirota</taxon>
        <taxon>Thermodesulfovibrionia</taxon>
        <taxon>Thermodesulfovibrionales</taxon>
        <taxon>Thermodesulfovibrionaceae</taxon>
        <taxon>Thermodesulfovibrio</taxon>
    </lineage>
</organism>
<dbReference type="Proteomes" id="UP000242288">
    <property type="component" value="Unassembled WGS sequence"/>
</dbReference>
<dbReference type="Gene3D" id="3.30.2350.20">
    <property type="entry name" value="TruD, catalytic domain"/>
    <property type="match status" value="1"/>
</dbReference>
<dbReference type="GO" id="GO:0009982">
    <property type="term" value="F:pseudouridine synthase activity"/>
    <property type="evidence" value="ECO:0007669"/>
    <property type="project" value="InterPro"/>
</dbReference>
<dbReference type="Gene3D" id="1.10.1510.30">
    <property type="match status" value="1"/>
</dbReference>
<protein>
    <submittedName>
        <fullName evidence="5">tRNA pseudouridine(13) synthase TruD</fullName>
    </submittedName>
</protein>
<dbReference type="GO" id="GO:0140098">
    <property type="term" value="F:catalytic activity, acting on RNA"/>
    <property type="evidence" value="ECO:0007669"/>
    <property type="project" value="UniProtKB-ARBA"/>
</dbReference>
<name>A0A2J6WQ00_9BACT</name>
<evidence type="ECO:0000313" key="6">
    <source>
        <dbReference type="Proteomes" id="UP000242288"/>
    </source>
</evidence>
<dbReference type="EMBL" id="PNIO01000008">
    <property type="protein sequence ID" value="PMP72456.1"/>
    <property type="molecule type" value="Genomic_DNA"/>
</dbReference>
<keyword evidence="2" id="KW-0819">tRNA processing</keyword>
<dbReference type="PROSITE" id="PS50984">
    <property type="entry name" value="TRUD"/>
    <property type="match status" value="1"/>
</dbReference>
<comment type="caution">
    <text evidence="5">The sequence shown here is derived from an EMBL/GenBank/DDBJ whole genome shotgun (WGS) entry which is preliminary data.</text>
</comment>
<reference evidence="5 6" key="1">
    <citation type="submission" date="2018-01" db="EMBL/GenBank/DDBJ databases">
        <title>Metagenomic assembled genomes from two thermal pools in the Uzon Caldera, Kamchatka, Russia.</title>
        <authorList>
            <person name="Wilkins L."/>
            <person name="Ettinger C."/>
        </authorList>
    </citation>
    <scope>NUCLEOTIDE SEQUENCE [LARGE SCALE GENOMIC DNA]</scope>
    <source>
        <strain evidence="5">ZAV-04</strain>
    </source>
</reference>
<dbReference type="Pfam" id="PF01142">
    <property type="entry name" value="TruD"/>
    <property type="match status" value="1"/>
</dbReference>
<dbReference type="PIRSF" id="PIRSF037016">
    <property type="entry name" value="Pseudouridin_synth_euk_prd"/>
    <property type="match status" value="1"/>
</dbReference>
<accession>A0A2J6WQ00</accession>
<dbReference type="SUPFAM" id="SSF55120">
    <property type="entry name" value="Pseudouridine synthase"/>
    <property type="match status" value="1"/>
</dbReference>
<evidence type="ECO:0000256" key="3">
    <source>
        <dbReference type="ARBA" id="ARBA00023235"/>
    </source>
</evidence>
<feature type="domain" description="TRUD" evidence="4">
    <location>
        <begin position="138"/>
        <end position="347"/>
    </location>
</feature>
<dbReference type="PANTHER" id="PTHR13326">
    <property type="entry name" value="TRNA PSEUDOURIDINE SYNTHASE D"/>
    <property type="match status" value="1"/>
</dbReference>
<dbReference type="PANTHER" id="PTHR13326:SF21">
    <property type="entry name" value="PSEUDOURIDYLATE SYNTHASE PUS7L"/>
    <property type="match status" value="1"/>
</dbReference>
<dbReference type="InterPro" id="IPR020103">
    <property type="entry name" value="PsdUridine_synth_cat_dom_sf"/>
</dbReference>
<dbReference type="InterPro" id="IPR001656">
    <property type="entry name" value="PsdUridine_synth_TruD"/>
</dbReference>
<gene>
    <name evidence="5" type="ORF">C0186_01300</name>
</gene>
<dbReference type="GO" id="GO:0008033">
    <property type="term" value="P:tRNA processing"/>
    <property type="evidence" value="ECO:0007669"/>
    <property type="project" value="UniProtKB-KW"/>
</dbReference>
<sequence length="390" mass="46132">MTYKIKVKPEDFIVKEISSIPLKEEGPYNVFILKKIGWNTFDLLKKIARKLKIPLDNISYGGKKDRHGITEQFITIKNLPRKIDLKEDHFELKHVGFSDQPMTPLLIDYNVFKLTVRAISEKMIDLIIPRIEKVKTQGFINYFDDQRFGSYDPDQGFIAEKIVKGHYNGALKIYLTHIYPEDKKLAKERKRKIFENWGNWSICLSLAKTKFEKFTFTYLKEHPKDYILPLQKIPKEEMSMFFAAYQSFIWNETVRRLIKRLLPPENLLYHKGIAGKYIFFDEIDDKNFEYFKNLEIPLASSKTEISDTVVKEIYNEILSERQIRPAQFNLKKIRQSFFKSVLRVVLVIPKIQYKIEDDEVYQGKKKLILGFILPRGSYATMVIKRIFAKK</sequence>
<dbReference type="FunFam" id="3.30.70.3160:FF:000001">
    <property type="entry name" value="Probable tRNA pseudouridine synthase D"/>
    <property type="match status" value="1"/>
</dbReference>
<dbReference type="Gene3D" id="3.30.70.3160">
    <property type="match status" value="1"/>
</dbReference>
<dbReference type="AlphaFoldDB" id="A0A2J6WQ00"/>
<dbReference type="InterPro" id="IPR042214">
    <property type="entry name" value="TruD_catalytic"/>
</dbReference>
<keyword evidence="3" id="KW-0413">Isomerase</keyword>
<dbReference type="PROSITE" id="PS01268">
    <property type="entry name" value="UPF0024"/>
    <property type="match status" value="1"/>
</dbReference>
<dbReference type="GO" id="GO:0003723">
    <property type="term" value="F:RNA binding"/>
    <property type="evidence" value="ECO:0007669"/>
    <property type="project" value="InterPro"/>
</dbReference>
<evidence type="ECO:0000256" key="1">
    <source>
        <dbReference type="ARBA" id="ARBA00007953"/>
    </source>
</evidence>
<dbReference type="InterPro" id="IPR011760">
    <property type="entry name" value="PsdUridine_synth_TruD_insert"/>
</dbReference>